<evidence type="ECO:0000313" key="2">
    <source>
        <dbReference type="EMBL" id="KAB8245756.1"/>
    </source>
</evidence>
<name>A0A5N6GTQ9_ASPFL</name>
<proteinExistence type="predicted"/>
<feature type="transmembrane region" description="Helical" evidence="1">
    <location>
        <begin position="67"/>
        <end position="90"/>
    </location>
</feature>
<keyword evidence="1" id="KW-1133">Transmembrane helix</keyword>
<keyword evidence="1" id="KW-0812">Transmembrane</keyword>
<evidence type="ECO:0000256" key="1">
    <source>
        <dbReference type="SAM" id="Phobius"/>
    </source>
</evidence>
<sequence length="103" mass="12034">MYIRSTHEPHDDKPLHWFLPGHVSDRWKSNDSQLCDSGRVQVSVTAGLLPDSLFIFFFFLKKKNYSILLFILFYLILFIYSLLFLSPFFFAGFTSWEVLTGSA</sequence>
<reference evidence="2" key="1">
    <citation type="submission" date="2019-04" db="EMBL/GenBank/DDBJ databases">
        <title>Friends and foes A comparative genomics study of 23 Aspergillus species from section Flavi.</title>
        <authorList>
            <consortium name="DOE Joint Genome Institute"/>
            <person name="Kjaerbolling I."/>
            <person name="Vesth T."/>
            <person name="Frisvad J.C."/>
            <person name="Nybo J.L."/>
            <person name="Theobald S."/>
            <person name="Kildgaard S."/>
            <person name="Isbrandt T."/>
            <person name="Kuo A."/>
            <person name="Sato A."/>
            <person name="Lyhne E.K."/>
            <person name="Kogle M.E."/>
            <person name="Wiebenga A."/>
            <person name="Kun R.S."/>
            <person name="Lubbers R.J."/>
            <person name="Makela M.R."/>
            <person name="Barry K."/>
            <person name="Chovatia M."/>
            <person name="Clum A."/>
            <person name="Daum C."/>
            <person name="Haridas S."/>
            <person name="He G."/>
            <person name="LaButti K."/>
            <person name="Lipzen A."/>
            <person name="Mondo S."/>
            <person name="Riley R."/>
            <person name="Salamov A."/>
            <person name="Simmons B.A."/>
            <person name="Magnuson J.K."/>
            <person name="Henrissat B."/>
            <person name="Mortensen U.H."/>
            <person name="Larsen T.O."/>
            <person name="Devries R.P."/>
            <person name="Grigoriev I.V."/>
            <person name="Machida M."/>
            <person name="Baker S.E."/>
            <person name="Andersen M.R."/>
        </authorList>
    </citation>
    <scope>NUCLEOTIDE SEQUENCE [LARGE SCALE GENOMIC DNA]</scope>
    <source>
        <strain evidence="2">CBS 121.62</strain>
    </source>
</reference>
<accession>A0A5N6GTQ9</accession>
<gene>
    <name evidence="2" type="ORF">BDV35DRAFT_245528</name>
</gene>
<dbReference type="AlphaFoldDB" id="A0A5N6GTQ9"/>
<keyword evidence="1" id="KW-0472">Membrane</keyword>
<dbReference type="Proteomes" id="UP000325434">
    <property type="component" value="Unassembled WGS sequence"/>
</dbReference>
<protein>
    <submittedName>
        <fullName evidence="2">Uncharacterized protein</fullName>
    </submittedName>
</protein>
<dbReference type="EMBL" id="ML734608">
    <property type="protein sequence ID" value="KAB8245756.1"/>
    <property type="molecule type" value="Genomic_DNA"/>
</dbReference>
<feature type="transmembrane region" description="Helical" evidence="1">
    <location>
        <begin position="40"/>
        <end position="60"/>
    </location>
</feature>
<organism evidence="2">
    <name type="scientific">Aspergillus flavus</name>
    <dbReference type="NCBI Taxonomy" id="5059"/>
    <lineage>
        <taxon>Eukaryota</taxon>
        <taxon>Fungi</taxon>
        <taxon>Dikarya</taxon>
        <taxon>Ascomycota</taxon>
        <taxon>Pezizomycotina</taxon>
        <taxon>Eurotiomycetes</taxon>
        <taxon>Eurotiomycetidae</taxon>
        <taxon>Eurotiales</taxon>
        <taxon>Aspergillaceae</taxon>
        <taxon>Aspergillus</taxon>
        <taxon>Aspergillus subgen. Circumdati</taxon>
    </lineage>
</organism>